<proteinExistence type="predicted"/>
<evidence type="ECO:0000313" key="1">
    <source>
        <dbReference type="EMBL" id="CAJ37569.1"/>
    </source>
</evidence>
<organism evidence="1 2">
    <name type="scientific">Methanocella arvoryzae (strain DSM 22066 / NBRC 105507 / MRE50)</name>
    <dbReference type="NCBI Taxonomy" id="351160"/>
    <lineage>
        <taxon>Archaea</taxon>
        <taxon>Methanobacteriati</taxon>
        <taxon>Methanobacteriota</taxon>
        <taxon>Stenosarchaea group</taxon>
        <taxon>Methanomicrobia</taxon>
        <taxon>Methanocellales</taxon>
        <taxon>Methanocellaceae</taxon>
        <taxon>Methanocella</taxon>
    </lineage>
</organism>
<dbReference type="Proteomes" id="UP000000663">
    <property type="component" value="Chromosome"/>
</dbReference>
<dbReference type="SUPFAM" id="SSF49452">
    <property type="entry name" value="Starch-binding domain-like"/>
    <property type="match status" value="1"/>
</dbReference>
<dbReference type="Pfam" id="PF13620">
    <property type="entry name" value="CarboxypepD_reg"/>
    <property type="match status" value="1"/>
</dbReference>
<evidence type="ECO:0008006" key="3">
    <source>
        <dbReference type="Google" id="ProtNLM"/>
    </source>
</evidence>
<dbReference type="EMBL" id="AM114193">
    <property type="protein sequence ID" value="CAJ37569.1"/>
    <property type="molecule type" value="Genomic_DNA"/>
</dbReference>
<accession>Q0W224</accession>
<dbReference type="GO" id="GO:0030246">
    <property type="term" value="F:carbohydrate binding"/>
    <property type="evidence" value="ECO:0007669"/>
    <property type="project" value="InterPro"/>
</dbReference>
<dbReference type="InterPro" id="IPR013784">
    <property type="entry name" value="Carb-bd-like_fold"/>
</dbReference>
<name>Q0W224_METAR</name>
<dbReference type="STRING" id="351160.RCIX2500"/>
<protein>
    <recommendedName>
        <fullName evidence="3">Carboxypeptidase regulatory-like domain-containing protein</fullName>
    </recommendedName>
</protein>
<gene>
    <name evidence="1" type="ORF">RCIX2500</name>
</gene>
<dbReference type="AlphaFoldDB" id="Q0W224"/>
<reference evidence="1 2" key="1">
    <citation type="journal article" date="2006" name="Science">
        <title>Genome of rice cluster I archaea -- the key methane producers in the rice rhizosphere.</title>
        <authorList>
            <person name="Erkel C."/>
            <person name="Kube M."/>
            <person name="Reinhardt R."/>
            <person name="Liesack W."/>
        </authorList>
    </citation>
    <scope>NUCLEOTIDE SEQUENCE [LARGE SCALE GENOMIC DNA]</scope>
    <source>
        <strain evidence="2">DSM 22066 / NBRC 105507 / MRE50</strain>
    </source>
</reference>
<dbReference type="KEGG" id="rci:RCIX2500"/>
<keyword evidence="2" id="KW-1185">Reference proteome</keyword>
<sequence length="121" mass="12757">MVSKVIRKAFSLIAISLLLCIVGQTVYAQTADTPGTGIHGYVTSLNNTSIPGATVNLFKEGASPTTPTLTTQTDSGGFYAFSNLQPGNYSISASKDFYVYTMSANLSEGNQTLNLLLPLPS</sequence>
<dbReference type="eggNOG" id="arCOG03906">
    <property type="taxonomic scope" value="Archaea"/>
</dbReference>
<dbReference type="Gene3D" id="2.60.40.1120">
    <property type="entry name" value="Carboxypeptidase-like, regulatory domain"/>
    <property type="match status" value="1"/>
</dbReference>
<evidence type="ECO:0000313" key="2">
    <source>
        <dbReference type="Proteomes" id="UP000000663"/>
    </source>
</evidence>